<feature type="domain" description="Riboflavin kinase" evidence="16">
    <location>
        <begin position="185"/>
        <end position="311"/>
    </location>
</feature>
<reference evidence="17" key="1">
    <citation type="submission" date="2019-04" db="EMBL/GenBank/DDBJ databases">
        <title>Evolution of Biomass-Degrading Anaerobic Consortia Revealed by Metagenomics.</title>
        <authorList>
            <person name="Peng X."/>
        </authorList>
    </citation>
    <scope>NUCLEOTIDE SEQUENCE</scope>
    <source>
        <strain evidence="17">SIG140</strain>
    </source>
</reference>
<dbReference type="AlphaFoldDB" id="A0A9D5NZ74"/>
<dbReference type="InterPro" id="IPR002606">
    <property type="entry name" value="Riboflavin_kinase_bac"/>
</dbReference>
<dbReference type="SMART" id="SM00904">
    <property type="entry name" value="Flavokinase"/>
    <property type="match status" value="1"/>
</dbReference>
<comment type="pathway">
    <text evidence="3 15">Cofactor biosynthesis; FMN biosynthesis; FMN from riboflavin (ATP route): step 1/1.</text>
</comment>
<dbReference type="GO" id="GO:0009231">
    <property type="term" value="P:riboflavin biosynthetic process"/>
    <property type="evidence" value="ECO:0007669"/>
    <property type="project" value="InterPro"/>
</dbReference>
<dbReference type="FunFam" id="2.40.30.30:FF:000003">
    <property type="entry name" value="Riboflavin biosynthesis protein"/>
    <property type="match status" value="1"/>
</dbReference>
<comment type="pathway">
    <text evidence="2 15">Cofactor biosynthesis; FAD biosynthesis; FAD from FMN: step 1/1.</text>
</comment>
<dbReference type="SUPFAM" id="SSF52374">
    <property type="entry name" value="Nucleotidylyl transferase"/>
    <property type="match status" value="1"/>
</dbReference>
<dbReference type="EC" id="2.7.7.2" evidence="15"/>
<dbReference type="GO" id="GO:0008531">
    <property type="term" value="F:riboflavin kinase activity"/>
    <property type="evidence" value="ECO:0007669"/>
    <property type="project" value="UniProtKB-UniRule"/>
</dbReference>
<organism evidence="17 18">
    <name type="scientific">Xylanibacter ruminicola</name>
    <name type="common">Prevotella ruminicola</name>
    <dbReference type="NCBI Taxonomy" id="839"/>
    <lineage>
        <taxon>Bacteria</taxon>
        <taxon>Pseudomonadati</taxon>
        <taxon>Bacteroidota</taxon>
        <taxon>Bacteroidia</taxon>
        <taxon>Bacteroidales</taxon>
        <taxon>Prevotellaceae</taxon>
        <taxon>Xylanibacter</taxon>
    </lineage>
</organism>
<dbReference type="NCBIfam" id="TIGR00083">
    <property type="entry name" value="ribF"/>
    <property type="match status" value="1"/>
</dbReference>
<dbReference type="InterPro" id="IPR023468">
    <property type="entry name" value="Riboflavin_kinase"/>
</dbReference>
<keyword evidence="11 15" id="KW-0067">ATP-binding</keyword>
<comment type="caution">
    <text evidence="17">The sequence shown here is derived from an EMBL/GenBank/DDBJ whole genome shotgun (WGS) entry which is preliminary data.</text>
</comment>
<dbReference type="PIRSF" id="PIRSF004491">
    <property type="entry name" value="FAD_Synth"/>
    <property type="match status" value="1"/>
</dbReference>
<sequence>MEILYDIYGTKIVPECAATIGVFDGVHAGHRQVIGQMKYEAQLHGYKSMVITFDKLPQQLFVPDFQAQLITTLDEKIKLLEGLGIDYVVVLPFNMQIAQLTAREFMAQILHEHLNVKALCIGYDNQFGRGRQETFGDYVEYGKALNIHVFKAMEVCPDGFDVPVSSSLIRHLITEEGKVFDASQMLNYYYTLTGRVVTGEHIGTGLGYPTANVMSDNAEKLIPADGVYAVLASIDGSEPMQAMMNIGKRPTFNGKQRTLEVNILDFKGDLYGKQVAISFVKLVRLEQHFSSADELKRQIEKDEVLIRDIFEKILK</sequence>
<dbReference type="GO" id="GO:0006747">
    <property type="term" value="P:FAD biosynthetic process"/>
    <property type="evidence" value="ECO:0007669"/>
    <property type="project" value="UniProtKB-UniRule"/>
</dbReference>
<evidence type="ECO:0000256" key="8">
    <source>
        <dbReference type="ARBA" id="ARBA00022741"/>
    </source>
</evidence>
<dbReference type="Proteomes" id="UP000806522">
    <property type="component" value="Unassembled WGS sequence"/>
</dbReference>
<dbReference type="GO" id="GO:0003919">
    <property type="term" value="F:FMN adenylyltransferase activity"/>
    <property type="evidence" value="ECO:0007669"/>
    <property type="project" value="UniProtKB-UniRule"/>
</dbReference>
<accession>A0A9D5NZ74</accession>
<dbReference type="FunFam" id="3.40.50.620:FF:000021">
    <property type="entry name" value="Riboflavin biosynthesis protein"/>
    <property type="match status" value="1"/>
</dbReference>
<keyword evidence="5 15" id="KW-0288">FMN</keyword>
<evidence type="ECO:0000256" key="14">
    <source>
        <dbReference type="ARBA" id="ARBA00049494"/>
    </source>
</evidence>
<dbReference type="GO" id="GO:0009398">
    <property type="term" value="P:FMN biosynthetic process"/>
    <property type="evidence" value="ECO:0007669"/>
    <property type="project" value="UniProtKB-UniRule"/>
</dbReference>
<dbReference type="GO" id="GO:0005524">
    <property type="term" value="F:ATP binding"/>
    <property type="evidence" value="ECO:0007669"/>
    <property type="project" value="UniProtKB-UniRule"/>
</dbReference>
<evidence type="ECO:0000256" key="6">
    <source>
        <dbReference type="ARBA" id="ARBA00022679"/>
    </source>
</evidence>
<dbReference type="InterPro" id="IPR023465">
    <property type="entry name" value="Riboflavin_kinase_dom_sf"/>
</dbReference>
<dbReference type="InterPro" id="IPR014729">
    <property type="entry name" value="Rossmann-like_a/b/a_fold"/>
</dbReference>
<evidence type="ECO:0000313" key="17">
    <source>
        <dbReference type="EMBL" id="MBE6269834.1"/>
    </source>
</evidence>
<dbReference type="CDD" id="cd02064">
    <property type="entry name" value="FAD_synthetase_N"/>
    <property type="match status" value="1"/>
</dbReference>
<proteinExistence type="inferred from homology"/>
<protein>
    <recommendedName>
        <fullName evidence="15">Riboflavin biosynthesis protein</fullName>
    </recommendedName>
    <domain>
        <recommendedName>
            <fullName evidence="15">Riboflavin kinase</fullName>
            <ecNumber evidence="15">2.7.1.26</ecNumber>
        </recommendedName>
        <alternativeName>
            <fullName evidence="15">Flavokinase</fullName>
        </alternativeName>
    </domain>
    <domain>
        <recommendedName>
            <fullName evidence="15">FMN adenylyltransferase</fullName>
            <ecNumber evidence="15">2.7.7.2</ecNumber>
        </recommendedName>
        <alternativeName>
            <fullName evidence="15">FAD pyrophosphorylase</fullName>
        </alternativeName>
        <alternativeName>
            <fullName evidence="15">FAD synthase</fullName>
        </alternativeName>
    </domain>
</protein>
<keyword evidence="10 15" id="KW-0274">FAD</keyword>
<comment type="similarity">
    <text evidence="15">Belongs to the ribF family.</text>
</comment>
<dbReference type="InterPro" id="IPR015864">
    <property type="entry name" value="FAD_synthase"/>
</dbReference>
<evidence type="ECO:0000256" key="11">
    <source>
        <dbReference type="ARBA" id="ARBA00022840"/>
    </source>
</evidence>
<comment type="catalytic activity">
    <reaction evidence="13 15">
        <text>riboflavin + ATP = FMN + ADP + H(+)</text>
        <dbReference type="Rhea" id="RHEA:14357"/>
        <dbReference type="ChEBI" id="CHEBI:15378"/>
        <dbReference type="ChEBI" id="CHEBI:30616"/>
        <dbReference type="ChEBI" id="CHEBI:57986"/>
        <dbReference type="ChEBI" id="CHEBI:58210"/>
        <dbReference type="ChEBI" id="CHEBI:456216"/>
        <dbReference type="EC" id="2.7.1.26"/>
    </reaction>
</comment>
<dbReference type="Pfam" id="PF06574">
    <property type="entry name" value="FAD_syn"/>
    <property type="match status" value="1"/>
</dbReference>
<dbReference type="InterPro" id="IPR015865">
    <property type="entry name" value="Riboflavin_kinase_bac/euk"/>
</dbReference>
<dbReference type="PANTHER" id="PTHR22749:SF6">
    <property type="entry name" value="RIBOFLAVIN KINASE"/>
    <property type="match status" value="1"/>
</dbReference>
<keyword evidence="7 15" id="KW-0548">Nucleotidyltransferase</keyword>
<evidence type="ECO:0000259" key="16">
    <source>
        <dbReference type="SMART" id="SM00904"/>
    </source>
</evidence>
<dbReference type="PANTHER" id="PTHR22749">
    <property type="entry name" value="RIBOFLAVIN KINASE/FMN ADENYLYLTRANSFERASE"/>
    <property type="match status" value="1"/>
</dbReference>
<dbReference type="NCBIfam" id="NF004162">
    <property type="entry name" value="PRK05627.1-5"/>
    <property type="match status" value="1"/>
</dbReference>
<dbReference type="Gene3D" id="3.40.50.620">
    <property type="entry name" value="HUPs"/>
    <property type="match status" value="1"/>
</dbReference>
<dbReference type="Pfam" id="PF01687">
    <property type="entry name" value="Flavokinase"/>
    <property type="match status" value="1"/>
</dbReference>
<dbReference type="EMBL" id="SUYC01000002">
    <property type="protein sequence ID" value="MBE6269834.1"/>
    <property type="molecule type" value="Genomic_DNA"/>
</dbReference>
<dbReference type="EC" id="2.7.1.26" evidence="15"/>
<keyword evidence="4 15" id="KW-0285">Flavoprotein</keyword>
<name>A0A9D5NZ74_XYLRU</name>
<comment type="function">
    <text evidence="1">Catalyzes the phosphorylation of riboflavin to FMN followed by the adenylation of FMN to FAD.</text>
</comment>
<evidence type="ECO:0000256" key="13">
    <source>
        <dbReference type="ARBA" id="ARBA00047880"/>
    </source>
</evidence>
<keyword evidence="8 15" id="KW-0547">Nucleotide-binding</keyword>
<keyword evidence="6 15" id="KW-0808">Transferase</keyword>
<evidence type="ECO:0000256" key="3">
    <source>
        <dbReference type="ARBA" id="ARBA00005201"/>
    </source>
</evidence>
<keyword evidence="12" id="KW-0511">Multifunctional enzyme</keyword>
<evidence type="ECO:0000256" key="15">
    <source>
        <dbReference type="PIRNR" id="PIRNR004491"/>
    </source>
</evidence>
<evidence type="ECO:0000256" key="10">
    <source>
        <dbReference type="ARBA" id="ARBA00022827"/>
    </source>
</evidence>
<comment type="catalytic activity">
    <reaction evidence="14 15">
        <text>FMN + ATP + H(+) = FAD + diphosphate</text>
        <dbReference type="Rhea" id="RHEA:17237"/>
        <dbReference type="ChEBI" id="CHEBI:15378"/>
        <dbReference type="ChEBI" id="CHEBI:30616"/>
        <dbReference type="ChEBI" id="CHEBI:33019"/>
        <dbReference type="ChEBI" id="CHEBI:57692"/>
        <dbReference type="ChEBI" id="CHEBI:58210"/>
        <dbReference type="EC" id="2.7.7.2"/>
    </reaction>
</comment>
<gene>
    <name evidence="17" type="ORF">E7101_02655</name>
</gene>
<evidence type="ECO:0000256" key="4">
    <source>
        <dbReference type="ARBA" id="ARBA00022630"/>
    </source>
</evidence>
<evidence type="ECO:0000256" key="2">
    <source>
        <dbReference type="ARBA" id="ARBA00004726"/>
    </source>
</evidence>
<evidence type="ECO:0000256" key="9">
    <source>
        <dbReference type="ARBA" id="ARBA00022777"/>
    </source>
</evidence>
<evidence type="ECO:0000256" key="1">
    <source>
        <dbReference type="ARBA" id="ARBA00002121"/>
    </source>
</evidence>
<keyword evidence="9 15" id="KW-0418">Kinase</keyword>
<evidence type="ECO:0000256" key="12">
    <source>
        <dbReference type="ARBA" id="ARBA00023268"/>
    </source>
</evidence>
<dbReference type="Gene3D" id="2.40.30.30">
    <property type="entry name" value="Riboflavin kinase-like"/>
    <property type="match status" value="1"/>
</dbReference>
<evidence type="ECO:0000256" key="5">
    <source>
        <dbReference type="ARBA" id="ARBA00022643"/>
    </source>
</evidence>
<dbReference type="SUPFAM" id="SSF82114">
    <property type="entry name" value="Riboflavin kinase-like"/>
    <property type="match status" value="1"/>
</dbReference>
<evidence type="ECO:0000256" key="7">
    <source>
        <dbReference type="ARBA" id="ARBA00022695"/>
    </source>
</evidence>
<evidence type="ECO:0000313" key="18">
    <source>
        <dbReference type="Proteomes" id="UP000806522"/>
    </source>
</evidence>